<reference evidence="3" key="1">
    <citation type="submission" date="2022-08" db="EMBL/GenBank/DDBJ databases">
        <title>Novel sulfate-reducing endosymbionts in the free-living metamonad Anaeramoeba.</title>
        <authorList>
            <person name="Jerlstrom-Hultqvist J."/>
            <person name="Cepicka I."/>
            <person name="Gallot-Lavallee L."/>
            <person name="Salas-Leiva D."/>
            <person name="Curtis B.A."/>
            <person name="Zahonova K."/>
            <person name="Pipaliya S."/>
            <person name="Dacks J."/>
            <person name="Roger A.J."/>
        </authorList>
    </citation>
    <scope>NUCLEOTIDE SEQUENCE</scope>
    <source>
        <strain evidence="3">Schooner1</strain>
    </source>
</reference>
<dbReference type="InterPro" id="IPR036770">
    <property type="entry name" value="Ankyrin_rpt-contain_sf"/>
</dbReference>
<sequence>MSVNIFQIIKEGKTSKFKQFIKEGNVDLKNEKNGRTLLHYAVKYKRYTIVKILLEKKCKVDVEDSTEDRLTPFFLAIHKGYVDLLKLLLLHGSNVNQCNSYGETVLHIASLDDNVRLFRAVKAYGPDPTIRDDSNETALMRAHEDPVKSKLQKYHNMWFDWNPSIILVSLDKNLLHLKKNQSEYKIDKKIDYLDKKILRHQNEKIFLCKYEGKRLMIKESEKDLQYKITRAIAINLTTDHRNILKMRKYRVGTNLTTDKTLVMYEYEENIRTLRDLIVKKKSRGEYFTLPRILKYAKDICRGMIHLHKNNIIHRDLKTHNLWVTRKQTVKISDFESSRVYKTPAKGEKGIVLTVDYSSTEIYLAPEILKGEQYENKIDVYSFALILYEMITFEKPFDEYKKTEKWEKIKEEIAYMGLRPETRHIKKEKRIPKKLIILMEKCWNHDPKIRSDFETILNYLNRIGIKKKNNN</sequence>
<feature type="repeat" description="ANK" evidence="1">
    <location>
        <begin position="101"/>
        <end position="133"/>
    </location>
</feature>
<dbReference type="SUPFAM" id="SSF48403">
    <property type="entry name" value="Ankyrin repeat"/>
    <property type="match status" value="1"/>
</dbReference>
<dbReference type="PROSITE" id="PS50011">
    <property type="entry name" value="PROTEIN_KINASE_DOM"/>
    <property type="match status" value="1"/>
</dbReference>
<dbReference type="SMART" id="SM00220">
    <property type="entry name" value="S_TKc"/>
    <property type="match status" value="1"/>
</dbReference>
<name>A0ABQ8YM67_9EUKA</name>
<dbReference type="PANTHER" id="PTHR23257:SF963">
    <property type="entry name" value="AT08303P"/>
    <property type="match status" value="1"/>
</dbReference>
<feature type="domain" description="Protein kinase" evidence="2">
    <location>
        <begin position="191"/>
        <end position="462"/>
    </location>
</feature>
<dbReference type="SMART" id="SM00248">
    <property type="entry name" value="ANK"/>
    <property type="match status" value="3"/>
</dbReference>
<dbReference type="InterPro" id="IPR000719">
    <property type="entry name" value="Prot_kinase_dom"/>
</dbReference>
<dbReference type="InterPro" id="IPR050167">
    <property type="entry name" value="Ser_Thr_protein_kinase"/>
</dbReference>
<dbReference type="SUPFAM" id="SSF56112">
    <property type="entry name" value="Protein kinase-like (PK-like)"/>
    <property type="match status" value="1"/>
</dbReference>
<keyword evidence="1" id="KW-0040">ANK repeat</keyword>
<dbReference type="EMBL" id="JAOAOG010000143">
    <property type="protein sequence ID" value="KAJ6245579.1"/>
    <property type="molecule type" value="Genomic_DNA"/>
</dbReference>
<comment type="caution">
    <text evidence="3">The sequence shown here is derived from an EMBL/GenBank/DDBJ whole genome shotgun (WGS) entry which is preliminary data.</text>
</comment>
<dbReference type="InterPro" id="IPR002110">
    <property type="entry name" value="Ankyrin_rpt"/>
</dbReference>
<gene>
    <name evidence="3" type="ORF">M0813_19998</name>
</gene>
<dbReference type="Proteomes" id="UP001150062">
    <property type="component" value="Unassembled WGS sequence"/>
</dbReference>
<dbReference type="Pfam" id="PF13857">
    <property type="entry name" value="Ank_5"/>
    <property type="match status" value="1"/>
</dbReference>
<evidence type="ECO:0000256" key="1">
    <source>
        <dbReference type="PROSITE-ProRule" id="PRU00023"/>
    </source>
</evidence>
<dbReference type="PROSITE" id="PS50297">
    <property type="entry name" value="ANK_REP_REGION"/>
    <property type="match status" value="2"/>
</dbReference>
<keyword evidence="4" id="KW-1185">Reference proteome</keyword>
<feature type="repeat" description="ANK" evidence="1">
    <location>
        <begin position="68"/>
        <end position="100"/>
    </location>
</feature>
<evidence type="ECO:0000313" key="4">
    <source>
        <dbReference type="Proteomes" id="UP001150062"/>
    </source>
</evidence>
<dbReference type="PIRSF" id="PIRSF000654">
    <property type="entry name" value="Integrin-linked_kinase"/>
    <property type="match status" value="1"/>
</dbReference>
<dbReference type="Gene3D" id="1.10.510.10">
    <property type="entry name" value="Transferase(Phosphotransferase) domain 1"/>
    <property type="match status" value="1"/>
</dbReference>
<dbReference type="Pfam" id="PF00069">
    <property type="entry name" value="Pkinase"/>
    <property type="match status" value="1"/>
</dbReference>
<dbReference type="PANTHER" id="PTHR23257">
    <property type="entry name" value="SERINE-THREONINE PROTEIN KINASE"/>
    <property type="match status" value="1"/>
</dbReference>
<accession>A0ABQ8YM67</accession>
<feature type="repeat" description="ANK" evidence="1">
    <location>
        <begin position="33"/>
        <end position="65"/>
    </location>
</feature>
<evidence type="ECO:0000259" key="2">
    <source>
        <dbReference type="PROSITE" id="PS50011"/>
    </source>
</evidence>
<dbReference type="InterPro" id="IPR011009">
    <property type="entry name" value="Kinase-like_dom_sf"/>
</dbReference>
<evidence type="ECO:0000313" key="3">
    <source>
        <dbReference type="EMBL" id="KAJ6245579.1"/>
    </source>
</evidence>
<proteinExistence type="predicted"/>
<organism evidence="3 4">
    <name type="scientific">Anaeramoeba flamelloides</name>
    <dbReference type="NCBI Taxonomy" id="1746091"/>
    <lineage>
        <taxon>Eukaryota</taxon>
        <taxon>Metamonada</taxon>
        <taxon>Anaeramoebidae</taxon>
        <taxon>Anaeramoeba</taxon>
    </lineage>
</organism>
<protein>
    <recommendedName>
        <fullName evidence="2">Protein kinase domain-containing protein</fullName>
    </recommendedName>
</protein>
<dbReference type="Gene3D" id="1.25.40.20">
    <property type="entry name" value="Ankyrin repeat-containing domain"/>
    <property type="match status" value="1"/>
</dbReference>
<dbReference type="PROSITE" id="PS50088">
    <property type="entry name" value="ANK_REPEAT"/>
    <property type="match status" value="3"/>
</dbReference>